<accession>A0A7R9Z0Y0</accession>
<evidence type="ECO:0000256" key="7">
    <source>
        <dbReference type="ARBA" id="ARBA00047848"/>
    </source>
</evidence>
<dbReference type="PANTHER" id="PTHR21022">
    <property type="entry name" value="PREPHENATE DEHYDRATASE P PROTEIN"/>
    <property type="match status" value="1"/>
</dbReference>
<evidence type="ECO:0000256" key="1">
    <source>
        <dbReference type="ARBA" id="ARBA00004741"/>
    </source>
</evidence>
<dbReference type="GO" id="GO:0047769">
    <property type="term" value="F:arogenate dehydratase activity"/>
    <property type="evidence" value="ECO:0007669"/>
    <property type="project" value="TreeGrafter"/>
</dbReference>
<evidence type="ECO:0000256" key="3">
    <source>
        <dbReference type="ARBA" id="ARBA00022605"/>
    </source>
</evidence>
<keyword evidence="6" id="KW-0456">Lyase</keyword>
<dbReference type="SUPFAM" id="SSF55021">
    <property type="entry name" value="ACT-like"/>
    <property type="match status" value="1"/>
</dbReference>
<dbReference type="EC" id="4.2.1.51" evidence="2"/>
<dbReference type="PROSITE" id="PS51171">
    <property type="entry name" value="PREPHENATE_DEHYDR_3"/>
    <property type="match status" value="1"/>
</dbReference>
<evidence type="ECO:0000256" key="5">
    <source>
        <dbReference type="ARBA" id="ARBA00023222"/>
    </source>
</evidence>
<reference evidence="10" key="1">
    <citation type="submission" date="2021-01" db="EMBL/GenBank/DDBJ databases">
        <authorList>
            <person name="Corre E."/>
            <person name="Pelletier E."/>
            <person name="Niang G."/>
            <person name="Scheremetjew M."/>
            <person name="Finn R."/>
            <person name="Kale V."/>
            <person name="Holt S."/>
            <person name="Cochrane G."/>
            <person name="Meng A."/>
            <person name="Brown T."/>
            <person name="Cohen L."/>
        </authorList>
    </citation>
    <scope>NUCLEOTIDE SEQUENCE</scope>
    <source>
        <strain evidence="10">CCMP147</strain>
    </source>
</reference>
<dbReference type="Gene3D" id="3.30.70.260">
    <property type="match status" value="1"/>
</dbReference>
<dbReference type="InterPro" id="IPR001086">
    <property type="entry name" value="Preph_deHydtase"/>
</dbReference>
<protein>
    <recommendedName>
        <fullName evidence="2">prephenate dehydratase</fullName>
        <ecNumber evidence="2">4.2.1.51</ecNumber>
    </recommendedName>
</protein>
<dbReference type="GO" id="GO:0009094">
    <property type="term" value="P:L-phenylalanine biosynthetic process"/>
    <property type="evidence" value="ECO:0007669"/>
    <property type="project" value="UniProtKB-KW"/>
</dbReference>
<comment type="catalytic activity">
    <reaction evidence="7">
        <text>prephenate + H(+) = 3-phenylpyruvate + CO2 + H2O</text>
        <dbReference type="Rhea" id="RHEA:21648"/>
        <dbReference type="ChEBI" id="CHEBI:15377"/>
        <dbReference type="ChEBI" id="CHEBI:15378"/>
        <dbReference type="ChEBI" id="CHEBI:16526"/>
        <dbReference type="ChEBI" id="CHEBI:18005"/>
        <dbReference type="ChEBI" id="CHEBI:29934"/>
        <dbReference type="EC" id="4.2.1.51"/>
    </reaction>
</comment>
<dbReference type="InterPro" id="IPR018528">
    <property type="entry name" value="Preph_deHydtase_CS"/>
</dbReference>
<dbReference type="PROSITE" id="PS00858">
    <property type="entry name" value="PREPHENATE_DEHYDR_2"/>
    <property type="match status" value="1"/>
</dbReference>
<dbReference type="AlphaFoldDB" id="A0A7R9Z0Y0"/>
<dbReference type="CDD" id="cd04905">
    <property type="entry name" value="ACT_CM-PDT"/>
    <property type="match status" value="1"/>
</dbReference>
<proteinExistence type="predicted"/>
<evidence type="ECO:0000256" key="4">
    <source>
        <dbReference type="ARBA" id="ARBA00023141"/>
    </source>
</evidence>
<evidence type="ECO:0000259" key="9">
    <source>
        <dbReference type="PROSITE" id="PS51671"/>
    </source>
</evidence>
<dbReference type="EMBL" id="HBED01006812">
    <property type="protein sequence ID" value="CAD8297293.1"/>
    <property type="molecule type" value="Transcribed_RNA"/>
</dbReference>
<sequence length="146" mass="16348">MAAVASERAAELYGMDVLDSDIQDDRSNLTRFLALARDPLPPIPGLAYKTSIVFAFKDGPGRLFKSLACFALRDINLTKIESRPLKEEPLADGLDPGPVQFQYLFYIDCEASMADEAMRNALRNLEEHTLFLRVLGSYPRHILTDV</sequence>
<keyword evidence="3" id="KW-0028">Amino-acid biosynthesis</keyword>
<dbReference type="InterPro" id="IPR002912">
    <property type="entry name" value="ACT_dom"/>
</dbReference>
<dbReference type="Pfam" id="PF00800">
    <property type="entry name" value="PDT"/>
    <property type="match status" value="1"/>
</dbReference>
<organism evidence="10">
    <name type="scientific">Pseudictyota dubia</name>
    <dbReference type="NCBI Taxonomy" id="2749911"/>
    <lineage>
        <taxon>Eukaryota</taxon>
        <taxon>Sar</taxon>
        <taxon>Stramenopiles</taxon>
        <taxon>Ochrophyta</taxon>
        <taxon>Bacillariophyta</taxon>
        <taxon>Mediophyceae</taxon>
        <taxon>Biddulphiophycidae</taxon>
        <taxon>Eupodiscales</taxon>
        <taxon>Odontellaceae</taxon>
        <taxon>Pseudictyota</taxon>
    </lineage>
</organism>
<dbReference type="SUPFAM" id="SSF53850">
    <property type="entry name" value="Periplasmic binding protein-like II"/>
    <property type="match status" value="1"/>
</dbReference>
<name>A0A7R9Z0Y0_9STRA</name>
<dbReference type="Gene3D" id="3.40.190.10">
    <property type="entry name" value="Periplasmic binding protein-like II"/>
    <property type="match status" value="1"/>
</dbReference>
<evidence type="ECO:0000259" key="8">
    <source>
        <dbReference type="PROSITE" id="PS51171"/>
    </source>
</evidence>
<dbReference type="FunFam" id="3.30.70.260:FF:000012">
    <property type="entry name" value="Prephenate dehydratase"/>
    <property type="match status" value="1"/>
</dbReference>
<dbReference type="InterPro" id="IPR045865">
    <property type="entry name" value="ACT-like_dom_sf"/>
</dbReference>
<feature type="domain" description="ACT" evidence="9">
    <location>
        <begin position="51"/>
        <end position="139"/>
    </location>
</feature>
<dbReference type="PANTHER" id="PTHR21022:SF19">
    <property type="entry name" value="PREPHENATE DEHYDRATASE-RELATED"/>
    <property type="match status" value="1"/>
</dbReference>
<keyword evidence="4" id="KW-0057">Aromatic amino acid biosynthesis</keyword>
<dbReference type="GO" id="GO:0009507">
    <property type="term" value="C:chloroplast"/>
    <property type="evidence" value="ECO:0007669"/>
    <property type="project" value="TreeGrafter"/>
</dbReference>
<dbReference type="PROSITE" id="PS00857">
    <property type="entry name" value="PREPHENATE_DEHYDR_1"/>
    <property type="match status" value="1"/>
</dbReference>
<dbReference type="PROSITE" id="PS51671">
    <property type="entry name" value="ACT"/>
    <property type="match status" value="1"/>
</dbReference>
<dbReference type="GO" id="GO:0004664">
    <property type="term" value="F:prephenate dehydratase activity"/>
    <property type="evidence" value="ECO:0007669"/>
    <property type="project" value="UniProtKB-EC"/>
</dbReference>
<gene>
    <name evidence="10" type="ORF">TDUB1175_LOCUS3380</name>
</gene>
<evidence type="ECO:0000256" key="2">
    <source>
        <dbReference type="ARBA" id="ARBA00013147"/>
    </source>
</evidence>
<evidence type="ECO:0000313" key="10">
    <source>
        <dbReference type="EMBL" id="CAD8297293.1"/>
    </source>
</evidence>
<feature type="domain" description="Prephenate dehydratase" evidence="8">
    <location>
        <begin position="1"/>
        <end position="37"/>
    </location>
</feature>
<comment type="pathway">
    <text evidence="1">Amino-acid biosynthesis; L-phenylalanine biosynthesis; phenylpyruvate from prephenate: step 1/1.</text>
</comment>
<keyword evidence="5" id="KW-0584">Phenylalanine biosynthesis</keyword>
<evidence type="ECO:0000256" key="6">
    <source>
        <dbReference type="ARBA" id="ARBA00023239"/>
    </source>
</evidence>